<feature type="modified residue" description="Phosphohistidine" evidence="2">
    <location>
        <position position="64"/>
    </location>
</feature>
<dbReference type="SUPFAM" id="SSF47226">
    <property type="entry name" value="Histidine-containing phosphotransfer domain, HPT domain"/>
    <property type="match status" value="1"/>
</dbReference>
<dbReference type="Gene3D" id="1.20.120.160">
    <property type="entry name" value="HPT domain"/>
    <property type="match status" value="1"/>
</dbReference>
<dbReference type="CDD" id="cd00088">
    <property type="entry name" value="HPT"/>
    <property type="match status" value="1"/>
</dbReference>
<accession>A0ABV2SEJ0</accession>
<dbReference type="InterPro" id="IPR036641">
    <property type="entry name" value="HPT_dom_sf"/>
</dbReference>
<evidence type="ECO:0000313" key="4">
    <source>
        <dbReference type="EMBL" id="MET4756177.1"/>
    </source>
</evidence>
<comment type="caution">
    <text evidence="4">The sequence shown here is derived from an EMBL/GenBank/DDBJ whole genome shotgun (WGS) entry which is preliminary data.</text>
</comment>
<reference evidence="4 5" key="1">
    <citation type="submission" date="2024-06" db="EMBL/GenBank/DDBJ databases">
        <title>Genomic Encyclopedia of Type Strains, Phase V (KMG-V): Genome sequencing to study the core and pangenomes of soil and plant-associated prokaryotes.</title>
        <authorList>
            <person name="Whitman W."/>
        </authorList>
    </citation>
    <scope>NUCLEOTIDE SEQUENCE [LARGE SCALE GENOMIC DNA]</scope>
    <source>
        <strain evidence="4 5">NE40</strain>
    </source>
</reference>
<dbReference type="Proteomes" id="UP001549366">
    <property type="component" value="Unassembled WGS sequence"/>
</dbReference>
<protein>
    <submittedName>
        <fullName evidence="4">HPt (Histidine-containing phosphotransfer) domain-containing protein</fullName>
    </submittedName>
</protein>
<dbReference type="SMART" id="SM00073">
    <property type="entry name" value="HPT"/>
    <property type="match status" value="1"/>
</dbReference>
<evidence type="ECO:0000256" key="1">
    <source>
        <dbReference type="ARBA" id="ARBA00023012"/>
    </source>
</evidence>
<evidence type="ECO:0000259" key="3">
    <source>
        <dbReference type="PROSITE" id="PS50894"/>
    </source>
</evidence>
<sequence length="119" mass="13339">MAGYLQDRRKAMLDLTNLQLITDGNKTLLNSLLTEFIRTTDDDLKELNNAIKDQQHDSIIRLSHRIKGAAAIVGASELVELTAELEAAGCQSGLNNSLELLKRIMHCYENVSEEINHYN</sequence>
<feature type="domain" description="HPt" evidence="3">
    <location>
        <begin position="25"/>
        <end position="118"/>
    </location>
</feature>
<organism evidence="4 5">
    <name type="scientific">Endozoicomonas lisbonensis</name>
    <dbReference type="NCBI Taxonomy" id="3120522"/>
    <lineage>
        <taxon>Bacteria</taxon>
        <taxon>Pseudomonadati</taxon>
        <taxon>Pseudomonadota</taxon>
        <taxon>Gammaproteobacteria</taxon>
        <taxon>Oceanospirillales</taxon>
        <taxon>Endozoicomonadaceae</taxon>
        <taxon>Endozoicomonas</taxon>
    </lineage>
</organism>
<keyword evidence="1" id="KW-0902">Two-component regulatory system</keyword>
<dbReference type="PROSITE" id="PS50894">
    <property type="entry name" value="HPT"/>
    <property type="match status" value="1"/>
</dbReference>
<keyword evidence="2" id="KW-0597">Phosphoprotein</keyword>
<dbReference type="EMBL" id="JBEWTB010000002">
    <property type="protein sequence ID" value="MET4756177.1"/>
    <property type="molecule type" value="Genomic_DNA"/>
</dbReference>
<dbReference type="RefSeq" id="WP_354010533.1">
    <property type="nucleotide sequence ID" value="NZ_JBEWTA010000001.1"/>
</dbReference>
<keyword evidence="5" id="KW-1185">Reference proteome</keyword>
<dbReference type="Pfam" id="PF01627">
    <property type="entry name" value="Hpt"/>
    <property type="match status" value="1"/>
</dbReference>
<dbReference type="InterPro" id="IPR008207">
    <property type="entry name" value="Sig_transdc_His_kin_Hpt_dom"/>
</dbReference>
<name>A0ABV2SEJ0_9GAMM</name>
<evidence type="ECO:0000313" key="5">
    <source>
        <dbReference type="Proteomes" id="UP001549366"/>
    </source>
</evidence>
<gene>
    <name evidence="4" type="ORF">V5J35_001369</name>
</gene>
<proteinExistence type="predicted"/>
<evidence type="ECO:0000256" key="2">
    <source>
        <dbReference type="PROSITE-ProRule" id="PRU00110"/>
    </source>
</evidence>